<organism evidence="2 3">
    <name type="scientific">Flaviaesturariibacter amylovorans</name>
    <dbReference type="NCBI Taxonomy" id="1084520"/>
    <lineage>
        <taxon>Bacteria</taxon>
        <taxon>Pseudomonadati</taxon>
        <taxon>Bacteroidota</taxon>
        <taxon>Chitinophagia</taxon>
        <taxon>Chitinophagales</taxon>
        <taxon>Chitinophagaceae</taxon>
        <taxon>Flaviaestuariibacter</taxon>
    </lineage>
</organism>
<name>A0ABP8GNI4_9BACT</name>
<dbReference type="SUPFAM" id="SSF55961">
    <property type="entry name" value="Bet v1-like"/>
    <property type="match status" value="1"/>
</dbReference>
<dbReference type="Pfam" id="PF10604">
    <property type="entry name" value="Polyketide_cyc2"/>
    <property type="match status" value="1"/>
</dbReference>
<keyword evidence="1" id="KW-0812">Transmembrane</keyword>
<dbReference type="CDD" id="cd07818">
    <property type="entry name" value="SRPBCC_1"/>
    <property type="match status" value="1"/>
</dbReference>
<accession>A0ABP8GNI4</accession>
<dbReference type="EMBL" id="BAABGY010000006">
    <property type="protein sequence ID" value="GAA4327159.1"/>
    <property type="molecule type" value="Genomic_DNA"/>
</dbReference>
<keyword evidence="3" id="KW-1185">Reference proteome</keyword>
<dbReference type="InterPro" id="IPR023393">
    <property type="entry name" value="START-like_dom_sf"/>
</dbReference>
<evidence type="ECO:0000313" key="3">
    <source>
        <dbReference type="Proteomes" id="UP001501725"/>
    </source>
</evidence>
<feature type="transmembrane region" description="Helical" evidence="1">
    <location>
        <begin position="7"/>
        <end position="25"/>
    </location>
</feature>
<dbReference type="RefSeq" id="WP_345254946.1">
    <property type="nucleotide sequence ID" value="NZ_BAABGY010000006.1"/>
</dbReference>
<gene>
    <name evidence="2" type="ORF">GCM10023184_16240</name>
</gene>
<evidence type="ECO:0008006" key="4">
    <source>
        <dbReference type="Google" id="ProtNLM"/>
    </source>
</evidence>
<dbReference type="Gene3D" id="3.30.530.20">
    <property type="match status" value="1"/>
</dbReference>
<protein>
    <recommendedName>
        <fullName evidence="4">Polyketide cyclase</fullName>
    </recommendedName>
</protein>
<sequence length="180" mass="20162">MKLLKRIGIAVLALVGILLIVALFLPKEYTVERSVVIAQPKDSVFAYVKYLKHQNDYSKWAGMDPAMKKEFRGTDAQPGFVSAWESQKDDVGSGEQTIKSIDASGRIEYDLHFIEPFEAHADSWMVTETEGSGTKVRWGMHGRMAYPTNLMLLCYDMDDAIGTDLNIGLTKLKKKLEGGR</sequence>
<dbReference type="Proteomes" id="UP001501725">
    <property type="component" value="Unassembled WGS sequence"/>
</dbReference>
<evidence type="ECO:0000256" key="1">
    <source>
        <dbReference type="SAM" id="Phobius"/>
    </source>
</evidence>
<evidence type="ECO:0000313" key="2">
    <source>
        <dbReference type="EMBL" id="GAA4327159.1"/>
    </source>
</evidence>
<proteinExistence type="predicted"/>
<keyword evidence="1" id="KW-0472">Membrane</keyword>
<reference evidence="3" key="1">
    <citation type="journal article" date="2019" name="Int. J. Syst. Evol. Microbiol.">
        <title>The Global Catalogue of Microorganisms (GCM) 10K type strain sequencing project: providing services to taxonomists for standard genome sequencing and annotation.</title>
        <authorList>
            <consortium name="The Broad Institute Genomics Platform"/>
            <consortium name="The Broad Institute Genome Sequencing Center for Infectious Disease"/>
            <person name="Wu L."/>
            <person name="Ma J."/>
        </authorList>
    </citation>
    <scope>NUCLEOTIDE SEQUENCE [LARGE SCALE GENOMIC DNA]</scope>
    <source>
        <strain evidence="3">JCM 17919</strain>
    </source>
</reference>
<comment type="caution">
    <text evidence="2">The sequence shown here is derived from an EMBL/GenBank/DDBJ whole genome shotgun (WGS) entry which is preliminary data.</text>
</comment>
<dbReference type="InterPro" id="IPR019587">
    <property type="entry name" value="Polyketide_cyclase/dehydratase"/>
</dbReference>
<keyword evidence="1" id="KW-1133">Transmembrane helix</keyword>